<dbReference type="Gene3D" id="1.10.238.10">
    <property type="entry name" value="EF-hand"/>
    <property type="match status" value="1"/>
</dbReference>
<dbReference type="KEGG" id="spu:589245"/>
<keyword evidence="4" id="KW-1185">Reference proteome</keyword>
<evidence type="ECO:0000256" key="2">
    <source>
        <dbReference type="SAM" id="MobiDB-lite"/>
    </source>
</evidence>
<feature type="compositionally biased region" description="Low complexity" evidence="2">
    <location>
        <begin position="105"/>
        <end position="121"/>
    </location>
</feature>
<dbReference type="GeneID" id="589245"/>
<dbReference type="InParanoid" id="A0A7M7RGG1"/>
<reference evidence="4" key="1">
    <citation type="submission" date="2015-02" db="EMBL/GenBank/DDBJ databases">
        <title>Genome sequencing for Strongylocentrotus purpuratus.</title>
        <authorList>
            <person name="Murali S."/>
            <person name="Liu Y."/>
            <person name="Vee V."/>
            <person name="English A."/>
            <person name="Wang M."/>
            <person name="Skinner E."/>
            <person name="Han Y."/>
            <person name="Muzny D.M."/>
            <person name="Worley K.C."/>
            <person name="Gibbs R.A."/>
        </authorList>
    </citation>
    <scope>NUCLEOTIDE SEQUENCE</scope>
</reference>
<evidence type="ECO:0000313" key="4">
    <source>
        <dbReference type="Proteomes" id="UP000007110"/>
    </source>
</evidence>
<dbReference type="OrthoDB" id="548799at2759"/>
<evidence type="ECO:0008006" key="5">
    <source>
        <dbReference type="Google" id="ProtNLM"/>
    </source>
</evidence>
<dbReference type="Proteomes" id="UP000007110">
    <property type="component" value="Unassembled WGS sequence"/>
</dbReference>
<dbReference type="OMA" id="CRDCHVI"/>
<reference evidence="3" key="2">
    <citation type="submission" date="2021-01" db="UniProtKB">
        <authorList>
            <consortium name="EnsemblMetazoa"/>
        </authorList>
    </citation>
    <scope>IDENTIFICATION</scope>
</reference>
<dbReference type="EnsemblMetazoa" id="XM_788894">
    <property type="protein sequence ID" value="XP_793987"/>
    <property type="gene ID" value="LOC589245"/>
</dbReference>
<dbReference type="PANTHER" id="PTHR12932">
    <property type="entry name" value="P25 ALPHA-RELATED"/>
    <property type="match status" value="1"/>
</dbReference>
<comment type="similarity">
    <text evidence="1">Belongs to the TPPP family.</text>
</comment>
<dbReference type="InterPro" id="IPR008907">
    <property type="entry name" value="TPP/p25"/>
</dbReference>
<dbReference type="GO" id="GO:0001578">
    <property type="term" value="P:microtubule bundle formation"/>
    <property type="evidence" value="ECO:0000318"/>
    <property type="project" value="GO_Central"/>
</dbReference>
<proteinExistence type="inferred from homology"/>
<dbReference type="InterPro" id="IPR011992">
    <property type="entry name" value="EF-hand-dom_pair"/>
</dbReference>
<feature type="region of interest" description="Disordered" evidence="2">
    <location>
        <begin position="99"/>
        <end position="128"/>
    </location>
</feature>
<dbReference type="PANTHER" id="PTHR12932:SF9">
    <property type="entry name" value="TUBULIN POLYMERIZATION-PROMOTING PROTEIN HOMOLOG"/>
    <property type="match status" value="1"/>
</dbReference>
<accession>A0A7M7RGG1</accession>
<dbReference type="AlphaFoldDB" id="A0A7M7RGG1"/>
<evidence type="ECO:0000256" key="1">
    <source>
        <dbReference type="ARBA" id="ARBA00010994"/>
    </source>
</evidence>
<dbReference type="GO" id="GO:0032273">
    <property type="term" value="P:positive regulation of protein polymerization"/>
    <property type="evidence" value="ECO:0000318"/>
    <property type="project" value="GO_Central"/>
</dbReference>
<protein>
    <recommendedName>
        <fullName evidence="5">Tubulin polymerization-promoting protein family member 2</fullName>
    </recommendedName>
</protein>
<dbReference type="GO" id="GO:0046785">
    <property type="term" value="P:microtubule polymerization"/>
    <property type="evidence" value="ECO:0000318"/>
    <property type="project" value="GO_Central"/>
</dbReference>
<dbReference type="GO" id="GO:0015631">
    <property type="term" value="F:tubulin binding"/>
    <property type="evidence" value="ECO:0000318"/>
    <property type="project" value="GO_Central"/>
</dbReference>
<evidence type="ECO:0000313" key="3">
    <source>
        <dbReference type="EnsemblMetazoa" id="XP_793987"/>
    </source>
</evidence>
<organism evidence="3 4">
    <name type="scientific">Strongylocentrotus purpuratus</name>
    <name type="common">Purple sea urchin</name>
    <dbReference type="NCBI Taxonomy" id="7668"/>
    <lineage>
        <taxon>Eukaryota</taxon>
        <taxon>Metazoa</taxon>
        <taxon>Echinodermata</taxon>
        <taxon>Eleutherozoa</taxon>
        <taxon>Echinozoa</taxon>
        <taxon>Echinoidea</taxon>
        <taxon>Euechinoidea</taxon>
        <taxon>Echinacea</taxon>
        <taxon>Camarodonta</taxon>
        <taxon>Echinidea</taxon>
        <taxon>Strongylocentrotidae</taxon>
        <taxon>Strongylocentrotus</taxon>
    </lineage>
</organism>
<name>A0A7M7RGG1_STRPU</name>
<sequence>MSAQVSGNEKSLKGVFQKYAVFGRPGQTKDITSKNFSKMMKECDIMDKKVNQTEIDIIFQRAKASPKLKVLTYEKFLTSLKMIAKSKYGTDEEENFGKIKNQIRSSSGPSTAGTTSTSTTGKVDHFTDVTKYTGQHRERFEKDGTGKGKAGREYLVEESGYVTGYKGKDSFDGKE</sequence>
<dbReference type="Pfam" id="PF05517">
    <property type="entry name" value="p25-alpha"/>
    <property type="match status" value="1"/>
</dbReference>
<dbReference type="RefSeq" id="XP_793987.1">
    <property type="nucleotide sequence ID" value="XM_788894.5"/>
</dbReference>
<dbReference type="SUPFAM" id="SSF47473">
    <property type="entry name" value="EF-hand"/>
    <property type="match status" value="1"/>
</dbReference>